<dbReference type="STRING" id="667676.SAMN05192539_102028"/>
<name>A0A1H7CAB8_9BURK</name>
<protein>
    <submittedName>
        <fullName evidence="1">Uncharacterized protein</fullName>
    </submittedName>
</protein>
<dbReference type="AlphaFoldDB" id="A0A1H7CAB8"/>
<keyword evidence="2" id="KW-1185">Reference proteome</keyword>
<gene>
    <name evidence="1" type="ORF">SAMN05192539_102028</name>
</gene>
<proteinExistence type="predicted"/>
<dbReference type="EMBL" id="FNYE01000020">
    <property type="protein sequence ID" value="SEJ84012.1"/>
    <property type="molecule type" value="Genomic_DNA"/>
</dbReference>
<evidence type="ECO:0000313" key="1">
    <source>
        <dbReference type="EMBL" id="SEJ84012.1"/>
    </source>
</evidence>
<dbReference type="Proteomes" id="UP000198866">
    <property type="component" value="Unassembled WGS sequence"/>
</dbReference>
<accession>A0A1H7CAB8</accession>
<reference evidence="2" key="1">
    <citation type="submission" date="2016-10" db="EMBL/GenBank/DDBJ databases">
        <authorList>
            <person name="Varghese N."/>
            <person name="Submissions S."/>
        </authorList>
    </citation>
    <scope>NUCLEOTIDE SEQUENCE [LARGE SCALE GENOMIC DNA]</scope>
    <source>
        <strain evidence="2">LMG 26031</strain>
    </source>
</reference>
<organism evidence="1 2">
    <name type="scientific">Paraburkholderia diazotrophica</name>
    <dbReference type="NCBI Taxonomy" id="667676"/>
    <lineage>
        <taxon>Bacteria</taxon>
        <taxon>Pseudomonadati</taxon>
        <taxon>Pseudomonadota</taxon>
        <taxon>Betaproteobacteria</taxon>
        <taxon>Burkholderiales</taxon>
        <taxon>Burkholderiaceae</taxon>
        <taxon>Paraburkholderia</taxon>
    </lineage>
</organism>
<evidence type="ECO:0000313" key="2">
    <source>
        <dbReference type="Proteomes" id="UP000198866"/>
    </source>
</evidence>
<sequence>MENVIVISAVHDRGLSGGHPNVGFTLMTGRAHCRAHATT</sequence>